<dbReference type="RefSeq" id="WP_073320996.1">
    <property type="nucleotide sequence ID" value="NZ_FQYP01000011.1"/>
</dbReference>
<dbReference type="PANTHER" id="PTHR43194">
    <property type="entry name" value="HYDROLASE ALPHA/BETA FOLD FAMILY"/>
    <property type="match status" value="1"/>
</dbReference>
<accession>A0A1M6KJH1</accession>
<feature type="domain" description="AB hydrolase-1" evidence="1">
    <location>
        <begin position="78"/>
        <end position="181"/>
    </location>
</feature>
<dbReference type="SUPFAM" id="SSF53474">
    <property type="entry name" value="alpha/beta-Hydrolases"/>
    <property type="match status" value="1"/>
</dbReference>
<organism evidence="2 3">
    <name type="scientific">Aquimarina spongiae</name>
    <dbReference type="NCBI Taxonomy" id="570521"/>
    <lineage>
        <taxon>Bacteria</taxon>
        <taxon>Pseudomonadati</taxon>
        <taxon>Bacteroidota</taxon>
        <taxon>Flavobacteriia</taxon>
        <taxon>Flavobacteriales</taxon>
        <taxon>Flavobacteriaceae</taxon>
        <taxon>Aquimarina</taxon>
    </lineage>
</organism>
<evidence type="ECO:0000259" key="1">
    <source>
        <dbReference type="Pfam" id="PF00561"/>
    </source>
</evidence>
<dbReference type="PANTHER" id="PTHR43194:SF2">
    <property type="entry name" value="PEROXISOMAL MEMBRANE PROTEIN LPX1"/>
    <property type="match status" value="1"/>
</dbReference>
<dbReference type="STRING" id="570521.SAMN04488508_11148"/>
<evidence type="ECO:0000313" key="3">
    <source>
        <dbReference type="Proteomes" id="UP000184432"/>
    </source>
</evidence>
<name>A0A1M6KJH1_9FLAO</name>
<dbReference type="EMBL" id="FQYP01000011">
    <property type="protein sequence ID" value="SHJ58981.1"/>
    <property type="molecule type" value="Genomic_DNA"/>
</dbReference>
<protein>
    <submittedName>
        <fullName evidence="2">Pimeloyl-ACP methyl ester carboxylesterase</fullName>
    </submittedName>
</protein>
<reference evidence="3" key="1">
    <citation type="submission" date="2016-11" db="EMBL/GenBank/DDBJ databases">
        <authorList>
            <person name="Varghese N."/>
            <person name="Submissions S."/>
        </authorList>
    </citation>
    <scope>NUCLEOTIDE SEQUENCE [LARGE SCALE GENOMIC DNA]</scope>
    <source>
        <strain evidence="3">DSM 22623</strain>
    </source>
</reference>
<dbReference type="Pfam" id="PF00561">
    <property type="entry name" value="Abhydrolase_1"/>
    <property type="match status" value="1"/>
</dbReference>
<evidence type="ECO:0000313" key="2">
    <source>
        <dbReference type="EMBL" id="SHJ58981.1"/>
    </source>
</evidence>
<dbReference type="InterPro" id="IPR050228">
    <property type="entry name" value="Carboxylesterase_BioH"/>
</dbReference>
<dbReference type="Proteomes" id="UP000184432">
    <property type="component" value="Unassembled WGS sequence"/>
</dbReference>
<gene>
    <name evidence="2" type="ORF">SAMN04488508_11148</name>
</gene>
<dbReference type="InterPro" id="IPR029058">
    <property type="entry name" value="AB_hydrolase_fold"/>
</dbReference>
<dbReference type="OrthoDB" id="9785847at2"/>
<dbReference type="InterPro" id="IPR000073">
    <property type="entry name" value="AB_hydrolase_1"/>
</dbReference>
<dbReference type="AlphaFoldDB" id="A0A1M6KJH1"/>
<keyword evidence="3" id="KW-1185">Reference proteome</keyword>
<sequence length="279" mass="32556">MREKFKKYVPLLIGKYLQLLFFFSPKKALHKAYMLFCTPRKGKVLPEQEDFLDEAEDAVIAVEDIYIQSYRWANMGETILVVHGWESNTHRWKRIIQKLHQQGYNVVAFDAPAHGYSSGKILSVPFYTQCLQKMVELYRPDHIMGHSVGGMTTLYHQYVYPDQEINKLIILAPPSDLERIMGQFQGILRLSSKFMKALDDFFKNKYGFYFEEFSVSKFATSIDKKGLLIHDKYDDIAPYNEVVAISQSWKGSQFITTENYGHSLFYEEVDDMIITFLKS</sequence>
<dbReference type="Gene3D" id="3.40.50.1820">
    <property type="entry name" value="alpha/beta hydrolase"/>
    <property type="match status" value="1"/>
</dbReference>
<proteinExistence type="predicted"/>